<evidence type="ECO:0000313" key="2">
    <source>
        <dbReference type="Proteomes" id="UP001523262"/>
    </source>
</evidence>
<comment type="caution">
    <text evidence="1">The sequence shown here is derived from an EMBL/GenBank/DDBJ whole genome shotgun (WGS) entry which is preliminary data.</text>
</comment>
<gene>
    <name evidence="1" type="ORF">NDK43_26100</name>
</gene>
<keyword evidence="2" id="KW-1185">Reference proteome</keyword>
<protein>
    <submittedName>
        <fullName evidence="1">Uncharacterized protein</fullName>
    </submittedName>
</protein>
<organism evidence="1 2">
    <name type="scientific">Neobacillus pocheonensis</name>
    <dbReference type="NCBI Taxonomy" id="363869"/>
    <lineage>
        <taxon>Bacteria</taxon>
        <taxon>Bacillati</taxon>
        <taxon>Bacillota</taxon>
        <taxon>Bacilli</taxon>
        <taxon>Bacillales</taxon>
        <taxon>Bacillaceae</taxon>
        <taxon>Neobacillus</taxon>
    </lineage>
</organism>
<sequence length="141" mass="16790">MDDSPNERERKRREASERKKILDYSLGIDTVVKAKASFQDIKGEATHTFQERCVTRYYNNVCIRLTNEEGRPFEFFKMTALHFLYMIVKDKELQRWIWIPHISKVIESLKNGALKYDLIDGEYQSKMIGIKTKDLKRLVQR</sequence>
<reference evidence="1 2" key="1">
    <citation type="submission" date="2022-06" db="EMBL/GenBank/DDBJ databases">
        <authorList>
            <person name="Jeon C.O."/>
        </authorList>
    </citation>
    <scope>NUCLEOTIDE SEQUENCE [LARGE SCALE GENOMIC DNA]</scope>
    <source>
        <strain evidence="1 2">KCTC 13943</strain>
    </source>
</reference>
<dbReference type="EMBL" id="JAMQCR010000002">
    <property type="protein sequence ID" value="MCM2535187.1"/>
    <property type="molecule type" value="Genomic_DNA"/>
</dbReference>
<proteinExistence type="predicted"/>
<name>A0ABT0WFT9_9BACI</name>
<evidence type="ECO:0000313" key="1">
    <source>
        <dbReference type="EMBL" id="MCM2535187.1"/>
    </source>
</evidence>
<accession>A0ABT0WFT9</accession>
<dbReference type="Proteomes" id="UP001523262">
    <property type="component" value="Unassembled WGS sequence"/>
</dbReference>